<dbReference type="Pfam" id="PF07196">
    <property type="entry name" value="Flagellin_IN"/>
    <property type="match status" value="1"/>
</dbReference>
<evidence type="ECO:0000256" key="3">
    <source>
        <dbReference type="ARBA" id="ARBA00023054"/>
    </source>
</evidence>
<dbReference type="InterPro" id="IPR003481">
    <property type="entry name" value="FliD_N"/>
</dbReference>
<dbReference type="AlphaFoldDB" id="C0QA29"/>
<dbReference type="Pfam" id="PF07195">
    <property type="entry name" value="FliD_C"/>
    <property type="match status" value="1"/>
</dbReference>
<keyword evidence="5" id="KW-0964">Secreted</keyword>
<dbReference type="PANTHER" id="PTHR30288">
    <property type="entry name" value="FLAGELLAR CAP/ASSEMBLY PROTEIN FLID"/>
    <property type="match status" value="1"/>
</dbReference>
<feature type="domain" description="Flagellar hook-associated protein 2 C-terminal" evidence="7">
    <location>
        <begin position="340"/>
        <end position="561"/>
    </location>
</feature>
<dbReference type="RefSeq" id="WP_015905493.1">
    <property type="nucleotide sequence ID" value="NC_012108.1"/>
</dbReference>
<comment type="similarity">
    <text evidence="1 5">Belongs to the FliD family.</text>
</comment>
<dbReference type="HOGENOM" id="CLU_394193_0_0_7"/>
<gene>
    <name evidence="8" type="primary">fliD</name>
    <name evidence="8" type="ordered locus">HRM2_36890</name>
</gene>
<comment type="subunit">
    <text evidence="2 5">Homopentamer.</text>
</comment>
<evidence type="ECO:0000313" key="9">
    <source>
        <dbReference type="Proteomes" id="UP000000442"/>
    </source>
</evidence>
<dbReference type="InterPro" id="IPR040026">
    <property type="entry name" value="FliD"/>
</dbReference>
<reference evidence="8 9" key="1">
    <citation type="journal article" date="2009" name="Environ. Microbiol.">
        <title>Genome sequence of Desulfobacterium autotrophicum HRM2, a marine sulfate reducer oxidizing organic carbon completely to carbon dioxide.</title>
        <authorList>
            <person name="Strittmatter A.W."/>
            <person name="Liesegang H."/>
            <person name="Rabus R."/>
            <person name="Decker I."/>
            <person name="Amann J."/>
            <person name="Andres S."/>
            <person name="Henne A."/>
            <person name="Fricke W.F."/>
            <person name="Martinez-Arias R."/>
            <person name="Bartels D."/>
            <person name="Goesmann A."/>
            <person name="Krause L."/>
            <person name="Puehler A."/>
            <person name="Klenk H.P."/>
            <person name="Richter M."/>
            <person name="Schuler M."/>
            <person name="Gloeckner F.O."/>
            <person name="Meyerdierks A."/>
            <person name="Gottschalk G."/>
            <person name="Amann R."/>
        </authorList>
    </citation>
    <scope>NUCLEOTIDE SEQUENCE [LARGE SCALE GENOMIC DNA]</scope>
    <source>
        <strain evidence="9">ATCC 43914 / DSM 3382 / HRM2</strain>
    </source>
</reference>
<dbReference type="GO" id="GO:0009421">
    <property type="term" value="C:bacterial-type flagellum filament cap"/>
    <property type="evidence" value="ECO:0007669"/>
    <property type="project" value="InterPro"/>
</dbReference>
<dbReference type="OrthoDB" id="1530at2"/>
<dbReference type="EMBL" id="CP001087">
    <property type="protein sequence ID" value="ACN16747.1"/>
    <property type="molecule type" value="Genomic_DNA"/>
</dbReference>
<dbReference type="PANTHER" id="PTHR30288:SF0">
    <property type="entry name" value="FLAGELLAR HOOK-ASSOCIATED PROTEIN 2"/>
    <property type="match status" value="1"/>
</dbReference>
<dbReference type="GO" id="GO:0071973">
    <property type="term" value="P:bacterial-type flagellum-dependent cell motility"/>
    <property type="evidence" value="ECO:0007669"/>
    <property type="project" value="TreeGrafter"/>
</dbReference>
<feature type="domain" description="Flagellar hook-associated protein 2 N-terminal" evidence="6">
    <location>
        <begin position="13"/>
        <end position="107"/>
    </location>
</feature>
<dbReference type="InterPro" id="IPR010809">
    <property type="entry name" value="FliD_C"/>
</dbReference>
<evidence type="ECO:0000259" key="7">
    <source>
        <dbReference type="Pfam" id="PF07195"/>
    </source>
</evidence>
<dbReference type="GO" id="GO:0007155">
    <property type="term" value="P:cell adhesion"/>
    <property type="evidence" value="ECO:0007669"/>
    <property type="project" value="InterPro"/>
</dbReference>
<keyword evidence="9" id="KW-1185">Reference proteome</keyword>
<dbReference type="GO" id="GO:0009424">
    <property type="term" value="C:bacterial-type flagellum hook"/>
    <property type="evidence" value="ECO:0007669"/>
    <property type="project" value="UniProtKB-UniRule"/>
</dbReference>
<evidence type="ECO:0000313" key="8">
    <source>
        <dbReference type="EMBL" id="ACN16747.1"/>
    </source>
</evidence>
<protein>
    <recommendedName>
        <fullName evidence="5">Flagellar hook-associated protein 2</fullName>
        <shortName evidence="5">HAP2</shortName>
    </recommendedName>
    <alternativeName>
        <fullName evidence="5">Flagellar cap protein</fullName>
    </alternativeName>
</protein>
<dbReference type="Proteomes" id="UP000000442">
    <property type="component" value="Chromosome"/>
</dbReference>
<organism evidence="8 9">
    <name type="scientific">Desulforapulum autotrophicum (strain ATCC 43914 / DSM 3382 / VKM B-1955 / HRM2)</name>
    <name type="common">Desulfobacterium autotrophicum</name>
    <dbReference type="NCBI Taxonomy" id="177437"/>
    <lineage>
        <taxon>Bacteria</taxon>
        <taxon>Pseudomonadati</taxon>
        <taxon>Thermodesulfobacteriota</taxon>
        <taxon>Desulfobacteria</taxon>
        <taxon>Desulfobacterales</taxon>
        <taxon>Desulfobacteraceae</taxon>
        <taxon>Desulforapulum</taxon>
    </lineage>
</organism>
<dbReference type="Pfam" id="PF02465">
    <property type="entry name" value="FliD_N"/>
    <property type="match status" value="1"/>
</dbReference>
<dbReference type="GO" id="GO:0005576">
    <property type="term" value="C:extracellular region"/>
    <property type="evidence" value="ECO:0007669"/>
    <property type="project" value="UniProtKB-SubCell"/>
</dbReference>
<evidence type="ECO:0000256" key="1">
    <source>
        <dbReference type="ARBA" id="ARBA00009764"/>
    </source>
</evidence>
<evidence type="ECO:0000259" key="6">
    <source>
        <dbReference type="Pfam" id="PF02465"/>
    </source>
</evidence>
<sequence>MSSGSISTLGIGSGLDLQGILDDLRAVDQTTITNQETEQTGIKEKVQEFNQLNSTLLSMKSTALDLSLGSNFLNREITASGNAVTATSVSGAKTMSHSMEVTALASHSSWNSEGISEKTDSVAVADGTFSFRMGETGSSVSIEIPAGTTLQGLADLINESDANPGVTASIADTGVGDEPYRLVLTSDNTGEDNRIFIDSQLSGLELTESGGAFHTPPTSDAAVADTMDITGANNEIVFRERLVDGTLGAALTATIPEIEGYAPEDLAAAVETAMEAASLSGGNAIDYTVSFDTIEKKFTIEANGSDLYELNMDWENSSAATDLGFNKETDTYRLHDSNLNARFTVDAIAYQRQSNTAITDVIQGISLNMTETGTSTISATEDLGDVKTAIQELVESLNTLKTEIDSNNTYDSDTQTKGVLFGENAVNRIDDELLTFMGNAITTGSSITNLFDLGLEIDEDGVFSIDETVLDAMLSANAREVQTFFIGDLESETTGFADLLNEKLRAYTGSDGLIPTETDAAQDRIDRITTEIADDTARLDKRYEIMANQFVQLDIFMQQMTAQSDYLTQIFESDTDS</sequence>
<evidence type="ECO:0000256" key="2">
    <source>
        <dbReference type="ARBA" id="ARBA00011255"/>
    </source>
</evidence>
<dbReference type="eggNOG" id="COG1345">
    <property type="taxonomic scope" value="Bacteria"/>
</dbReference>
<name>C0QA29_DESAH</name>
<keyword evidence="3" id="KW-0175">Coiled coil</keyword>
<evidence type="ECO:0000256" key="5">
    <source>
        <dbReference type="RuleBase" id="RU362066"/>
    </source>
</evidence>
<proteinExistence type="inferred from homology"/>
<comment type="function">
    <text evidence="5">Required for morphogenesis and for the elongation of the flagellar filament by facilitating polymerization of the flagellin monomers at the tip of growing filament. Forms a capping structure, which prevents flagellin subunits (transported through the central channel of the flagellum) from leaking out without polymerization at the distal end.</text>
</comment>
<comment type="subcellular location">
    <subcellularLocation>
        <location evidence="5">Secreted</location>
    </subcellularLocation>
    <subcellularLocation>
        <location evidence="5">Bacterial flagellum</location>
    </subcellularLocation>
</comment>
<dbReference type="KEGG" id="dat:HRM2_36890"/>
<keyword evidence="4 5" id="KW-0975">Bacterial flagellum</keyword>
<accession>C0QA29</accession>
<dbReference type="STRING" id="177437.HRM2_36890"/>
<dbReference type="InterPro" id="IPR010810">
    <property type="entry name" value="Flagellin_hook_IN_motif"/>
</dbReference>
<evidence type="ECO:0000256" key="4">
    <source>
        <dbReference type="ARBA" id="ARBA00023143"/>
    </source>
</evidence>